<dbReference type="AlphaFoldDB" id="A0AA42BF48"/>
<evidence type="ECO:0000313" key="2">
    <source>
        <dbReference type="Proteomes" id="UP001165292"/>
    </source>
</evidence>
<reference evidence="1" key="1">
    <citation type="submission" date="2022-06" db="EMBL/GenBank/DDBJ databases">
        <title>Detection of beta-lactamases in bacteria of animal origin.</title>
        <authorList>
            <person name="Mlynarcik P."/>
            <person name="Zdarska V."/>
            <person name="Chudobova H."/>
            <person name="Prochazkova P."/>
            <person name="Hricova K."/>
            <person name="Mezerova K."/>
            <person name="Bardon J."/>
            <person name="Dolejska M."/>
            <person name="Sukkar I."/>
            <person name="Kolar M."/>
        </authorList>
    </citation>
    <scope>NUCLEOTIDE SEQUENCE</scope>
    <source>
        <strain evidence="1">S 300-3</strain>
    </source>
</reference>
<dbReference type="RefSeq" id="WP_253162276.1">
    <property type="nucleotide sequence ID" value="NZ_DAMBEW010000214.1"/>
</dbReference>
<accession>A0AA42BF48</accession>
<dbReference type="Proteomes" id="UP001165292">
    <property type="component" value="Unassembled WGS sequence"/>
</dbReference>
<organism evidence="1 2">
    <name type="scientific">Stutzerimonas nitrititolerans</name>
    <dbReference type="NCBI Taxonomy" id="2482751"/>
    <lineage>
        <taxon>Bacteria</taxon>
        <taxon>Pseudomonadati</taxon>
        <taxon>Pseudomonadota</taxon>
        <taxon>Gammaproteobacteria</taxon>
        <taxon>Pseudomonadales</taxon>
        <taxon>Pseudomonadaceae</taxon>
        <taxon>Stutzerimonas</taxon>
    </lineage>
</organism>
<name>A0AA42BF48_9GAMM</name>
<gene>
    <name evidence="1" type="ORF">NJF43_03220</name>
</gene>
<protein>
    <submittedName>
        <fullName evidence="1">Uncharacterized protein</fullName>
    </submittedName>
</protein>
<proteinExistence type="predicted"/>
<evidence type="ECO:0000313" key="1">
    <source>
        <dbReference type="EMBL" id="MCO7543763.1"/>
    </source>
</evidence>
<comment type="caution">
    <text evidence="1">The sequence shown here is derived from an EMBL/GenBank/DDBJ whole genome shotgun (WGS) entry which is preliminary data.</text>
</comment>
<dbReference type="EMBL" id="JAMYBS010000002">
    <property type="protein sequence ID" value="MCO7543763.1"/>
    <property type="molecule type" value="Genomic_DNA"/>
</dbReference>
<sequence>MLENSIEHEYFQLEVAYKQFLHLLLKNKKADDPTLKVLLYSGYSRVIQHLWELMKAQVCYKVSKTQSEKENVVEEFIVRALESSAEQYGDETTHPQSKAINLAKYQSFAKDLRIHRNRVSGHVLSQKFSAYPLSDFWSKYHAYVVRLTSSLEQEWSTSISSLASVPEVDSFSKMLTFGQDEWGSNS</sequence>